<dbReference type="InterPro" id="IPR035595">
    <property type="entry name" value="UDP_glycos_trans_CS"/>
</dbReference>
<sequence>MADDEGRHQRKVRHHFLLVSYGFQSHINPGRVLAHRLARLGGVDGGSISVTLSVPAATYRCMFPSPDADAAEATTTDGVISYVPYSDGVDDGSMPRDAADRAVRRRATSASLSAAAARLAGSGRPVTCIMCTVVSLPVVDVARELDIPVAVYWIQTATLLAINYHYFVHGYSELVAAHAADPAHELRLPGLSRPLQISNLPSYLTDMSGSESAKAFSEVFQEFFQYMGQWQPKVLVATLDELEPDALAEMKRHVEVFTVAPMVGSSTEARIHLFKHDSADKKRYMGWLQAHPEKSVVYVSFGSLSKYTKHQMDEIVGGLRQCGRPYLLVVRRDGIADDDDESRSLEKRTQSQGMVVDWCNQLEVLSHPAVGCFVSHCGWNSTMEAMVSGVPIVGVPNMFDQPTNVLFIEEEWEVGIKAERSGDGVLMGTELARCVELVMGEGAKAMAIREKAKALKEIAQAAAAVGGSAERNLRDFVKAIPCQNQ</sequence>
<dbReference type="FunFam" id="3.40.50.2000:FF:000019">
    <property type="entry name" value="Glycosyltransferase"/>
    <property type="match status" value="1"/>
</dbReference>
<dbReference type="EMBL" id="CM009756">
    <property type="protein sequence ID" value="PUZ43677.1"/>
    <property type="molecule type" value="Genomic_DNA"/>
</dbReference>
<name>A0A2T7CK05_9POAL</name>
<gene>
    <name evidence="5" type="ORF">GQ55_8G027100</name>
</gene>
<comment type="similarity">
    <text evidence="1 3">Belongs to the UDP-glycosyltransferase family.</text>
</comment>
<proteinExistence type="inferred from homology"/>
<dbReference type="EC" id="2.4.1.-" evidence="4"/>
<evidence type="ECO:0000256" key="1">
    <source>
        <dbReference type="ARBA" id="ARBA00009995"/>
    </source>
</evidence>
<dbReference type="OrthoDB" id="5835829at2759"/>
<evidence type="ECO:0000256" key="3">
    <source>
        <dbReference type="RuleBase" id="RU003718"/>
    </source>
</evidence>
<reference evidence="5 6" key="1">
    <citation type="submission" date="2018-04" db="EMBL/GenBank/DDBJ databases">
        <title>WGS assembly of Panicum hallii var. hallii HAL2.</title>
        <authorList>
            <person name="Lovell J."/>
            <person name="Jenkins J."/>
            <person name="Lowry D."/>
            <person name="Mamidi S."/>
            <person name="Sreedasyam A."/>
            <person name="Weng X."/>
            <person name="Barry K."/>
            <person name="Bonette J."/>
            <person name="Campitelli B."/>
            <person name="Daum C."/>
            <person name="Gordon S."/>
            <person name="Gould B."/>
            <person name="Lipzen A."/>
            <person name="MacQueen A."/>
            <person name="Palacio-Mejia J."/>
            <person name="Plott C."/>
            <person name="Shakirov E."/>
            <person name="Shu S."/>
            <person name="Yoshinaga Y."/>
            <person name="Zane M."/>
            <person name="Rokhsar D."/>
            <person name="Grimwood J."/>
            <person name="Schmutz J."/>
            <person name="Juenger T."/>
        </authorList>
    </citation>
    <scope>NUCLEOTIDE SEQUENCE [LARGE SCALE GENOMIC DNA]</scope>
    <source>
        <strain evidence="6">cv. HAL2</strain>
    </source>
</reference>
<keyword evidence="6" id="KW-1185">Reference proteome</keyword>
<protein>
    <recommendedName>
        <fullName evidence="4">Glycosyltransferase</fullName>
        <ecNumber evidence="4">2.4.1.-</ecNumber>
    </recommendedName>
</protein>
<dbReference type="PANTHER" id="PTHR11926">
    <property type="entry name" value="GLUCOSYL/GLUCURONOSYL TRANSFERASES"/>
    <property type="match status" value="1"/>
</dbReference>
<evidence type="ECO:0000313" key="6">
    <source>
        <dbReference type="Proteomes" id="UP000244336"/>
    </source>
</evidence>
<dbReference type="GO" id="GO:0080043">
    <property type="term" value="F:quercetin 3-O-glucosyltransferase activity"/>
    <property type="evidence" value="ECO:0007669"/>
    <property type="project" value="TreeGrafter"/>
</dbReference>
<dbReference type="GO" id="GO:0080044">
    <property type="term" value="F:quercetin 7-O-glucosyltransferase activity"/>
    <property type="evidence" value="ECO:0007669"/>
    <property type="project" value="TreeGrafter"/>
</dbReference>
<organism evidence="5 6">
    <name type="scientific">Panicum hallii var. hallii</name>
    <dbReference type="NCBI Taxonomy" id="1504633"/>
    <lineage>
        <taxon>Eukaryota</taxon>
        <taxon>Viridiplantae</taxon>
        <taxon>Streptophyta</taxon>
        <taxon>Embryophyta</taxon>
        <taxon>Tracheophyta</taxon>
        <taxon>Spermatophyta</taxon>
        <taxon>Magnoliopsida</taxon>
        <taxon>Liliopsida</taxon>
        <taxon>Poales</taxon>
        <taxon>Poaceae</taxon>
        <taxon>PACMAD clade</taxon>
        <taxon>Panicoideae</taxon>
        <taxon>Panicodae</taxon>
        <taxon>Paniceae</taxon>
        <taxon>Panicinae</taxon>
        <taxon>Panicum</taxon>
        <taxon>Panicum sect. Panicum</taxon>
    </lineage>
</organism>
<dbReference type="PANTHER" id="PTHR11926:SF1534">
    <property type="entry name" value="GLYCOSYLTRANSFERASE"/>
    <property type="match status" value="1"/>
</dbReference>
<accession>A0A2T7CK05</accession>
<keyword evidence="3" id="KW-0328">Glycosyltransferase</keyword>
<dbReference type="Gene3D" id="3.40.50.2000">
    <property type="entry name" value="Glycogen Phosphorylase B"/>
    <property type="match status" value="2"/>
</dbReference>
<dbReference type="CDD" id="cd03784">
    <property type="entry name" value="GT1_Gtf-like"/>
    <property type="match status" value="1"/>
</dbReference>
<keyword evidence="2 3" id="KW-0808">Transferase</keyword>
<dbReference type="SUPFAM" id="SSF53756">
    <property type="entry name" value="UDP-Glycosyltransferase/glycogen phosphorylase"/>
    <property type="match status" value="1"/>
</dbReference>
<dbReference type="Pfam" id="PF00201">
    <property type="entry name" value="UDPGT"/>
    <property type="match status" value="1"/>
</dbReference>
<evidence type="ECO:0000256" key="4">
    <source>
        <dbReference type="RuleBase" id="RU362057"/>
    </source>
</evidence>
<evidence type="ECO:0000313" key="5">
    <source>
        <dbReference type="EMBL" id="PUZ43677.1"/>
    </source>
</evidence>
<dbReference type="InterPro" id="IPR002213">
    <property type="entry name" value="UDP_glucos_trans"/>
</dbReference>
<evidence type="ECO:0000256" key="2">
    <source>
        <dbReference type="ARBA" id="ARBA00022679"/>
    </source>
</evidence>
<dbReference type="Gramene" id="PUZ43677">
    <property type="protein sequence ID" value="PUZ43677"/>
    <property type="gene ID" value="GQ55_8G027100"/>
</dbReference>
<dbReference type="PROSITE" id="PS00375">
    <property type="entry name" value="UDPGT"/>
    <property type="match status" value="1"/>
</dbReference>
<dbReference type="Proteomes" id="UP000244336">
    <property type="component" value="Chromosome 8"/>
</dbReference>
<dbReference type="AlphaFoldDB" id="A0A2T7CK05"/>